<organism evidence="1">
    <name type="scientific">hydrothermal vent metagenome</name>
    <dbReference type="NCBI Taxonomy" id="652676"/>
    <lineage>
        <taxon>unclassified sequences</taxon>
        <taxon>metagenomes</taxon>
        <taxon>ecological metagenomes</taxon>
    </lineage>
</organism>
<dbReference type="EMBL" id="UOEU01000724">
    <property type="protein sequence ID" value="VAW38951.1"/>
    <property type="molecule type" value="Genomic_DNA"/>
</dbReference>
<dbReference type="SUPFAM" id="SSF50969">
    <property type="entry name" value="YVTN repeat-like/Quinoprotein amine dehydrogenase"/>
    <property type="match status" value="1"/>
</dbReference>
<proteinExistence type="predicted"/>
<dbReference type="Gene3D" id="2.130.10.10">
    <property type="entry name" value="YVTN repeat-like/Quinoprotein amine dehydrogenase"/>
    <property type="match status" value="1"/>
</dbReference>
<sequence>MLRKVHLPSIGGILLHAKQNKSQSDLILGNKTNSVNYGDEHCCKPAVNRRLFGILYVITILLVSCSTLSSDLSTVVPKYTMTPSRTEHEPTPLPLTTIVPSQSSVTSIPPSQIPTLTAATTPSPTATPFPTALSFTEKISFELVNQSGGQTESIAIVGDIAYLGMGMRLMIVNIANPTMPELLGQSQVLPSVVHAVLVRENIAYLGVGMSVITLDVSNPYSPILLNEIVLSGSVTHLVLNEKTLVTGSSFSPSNIHENGVGMVTTINVDQPDKLQLLDSVTLPWYINAMAVANKLVYVSNPADDIFYAISISSPISLPDPVAFQGVALTYSLQIRDQTLYIGGGLSDISVWDISIPFEPQKLLEVQAKPDSDFGLGVVKGFVLMENLVYLDVTSYHGQIMGVPALEIAPRSVSVAHEYLVSSRIIAQDGYLFLADGGLKIYDISAPLNITQVGIFAQPEVWDVATIGSVGIFIDGNKQSNNGNNLYIVSLPDLNILGQYVDETHCQQCYSSFSELTITDNTAYVSATDDGLRIISLANLNNPELFDSLDTTNGFGDLRAGSVGVNENIYVANAGYCNGRNLMVVDLHTHQDPQRIANIEVDGCIQQLAINNNILYVGSTFADREGGELYLLNTVDAELNQLGYVTFSEGVVDFQVMGDIVIVATSTEINIISTNDPTDPQIIGEMPIPGGIYEIAVMDDVAFVTTVDGHGNGLLAIDLSDPSILRLVGAFNLPAKGETGLVDKYLLVGNLSMGLVVLHVKR</sequence>
<dbReference type="AlphaFoldDB" id="A0A3B0V7U1"/>
<reference evidence="1" key="1">
    <citation type="submission" date="2018-06" db="EMBL/GenBank/DDBJ databases">
        <authorList>
            <person name="Zhirakovskaya E."/>
        </authorList>
    </citation>
    <scope>NUCLEOTIDE SEQUENCE</scope>
</reference>
<evidence type="ECO:0000313" key="1">
    <source>
        <dbReference type="EMBL" id="VAW38951.1"/>
    </source>
</evidence>
<dbReference type="InterPro" id="IPR013211">
    <property type="entry name" value="LVIVD"/>
</dbReference>
<accession>A0A3B0V7U1</accession>
<dbReference type="InterPro" id="IPR011044">
    <property type="entry name" value="Quino_amine_DH_bsu"/>
</dbReference>
<evidence type="ECO:0008006" key="2">
    <source>
        <dbReference type="Google" id="ProtNLM"/>
    </source>
</evidence>
<protein>
    <recommendedName>
        <fullName evidence="2">LVIVD repeat protein</fullName>
    </recommendedName>
</protein>
<gene>
    <name evidence="1" type="ORF">MNBD_CHLOROFLEXI01-9</name>
</gene>
<dbReference type="Pfam" id="PF08309">
    <property type="entry name" value="LVIVD"/>
    <property type="match status" value="4"/>
</dbReference>
<dbReference type="InterPro" id="IPR015943">
    <property type="entry name" value="WD40/YVTN_repeat-like_dom_sf"/>
</dbReference>
<dbReference type="SUPFAM" id="SSF101908">
    <property type="entry name" value="Putative isomerase YbhE"/>
    <property type="match status" value="1"/>
</dbReference>
<name>A0A3B0V7U1_9ZZZZ</name>